<dbReference type="RefSeq" id="WP_014793627.1">
    <property type="nucleotide sequence ID" value="NC_018017.1"/>
</dbReference>
<name>I4A854_DESDJ</name>
<gene>
    <name evidence="1" type="ordered locus">Desde_1742</name>
</gene>
<dbReference type="STRING" id="756499.Desde_1742"/>
<keyword evidence="2" id="KW-1185">Reference proteome</keyword>
<dbReference type="HOGENOM" id="CLU_111116_0_0_9"/>
<sequence length="211" mass="23215">MQKIALINGSPKAKNSASKAVLQALRTFVNDSEITEYDFRKPQLSIEHMEQLGEQDVWILAFPLYVDGIPSHVLSCLAQLENHFKAKPTPKVTVYCLVNCGFYEGEQCGLALEMVENWCAKSGWQWGQGLGIGAGGMLPAVKNVPVGSGPKKNLGKALETLAANIARRTGGDHLFITANFPRFAYKFAAEAGWRKMVKANGLKTEDLFQRK</sequence>
<dbReference type="KEGG" id="ddh:Desde_1742"/>
<dbReference type="Gene3D" id="3.40.50.360">
    <property type="match status" value="1"/>
</dbReference>
<dbReference type="AlphaFoldDB" id="I4A854"/>
<reference evidence="1 2" key="2">
    <citation type="journal article" date="2015" name="J. Bacteriol.">
        <title>Genomic, proteomic, and biochemical analysis of the organohalide respiratory pathway in Desulfitobacterium dehalogenans.</title>
        <authorList>
            <person name="Kruse T."/>
            <person name="van de Pas B.A."/>
            <person name="Atteia A."/>
            <person name="Krab K."/>
            <person name="Hagen W.R."/>
            <person name="Goodwin L."/>
            <person name="Chain P."/>
            <person name="Boeren S."/>
            <person name="Maphosa F."/>
            <person name="Schraa G."/>
            <person name="de Vos W.M."/>
            <person name="van der Oost J."/>
            <person name="Smidt H."/>
            <person name="Stams A.J."/>
        </authorList>
    </citation>
    <scope>NUCLEOTIDE SEQUENCE [LARGE SCALE GENOMIC DNA]</scope>
    <source>
        <strain evidence="2">ATCC 51507 / DSM 9161 / JW/IU-DC1</strain>
    </source>
</reference>
<reference evidence="2" key="1">
    <citation type="submission" date="2012-06" db="EMBL/GenBank/DDBJ databases">
        <title>Complete sequence of Desulfitobacterium dehalogenans ATCC 51507.</title>
        <authorList>
            <person name="Lucas S."/>
            <person name="Han J."/>
            <person name="Lapidus A."/>
            <person name="Cheng J.-F."/>
            <person name="Goodwin L."/>
            <person name="Pitluck S."/>
            <person name="Peters L."/>
            <person name="Ovchinnikova G."/>
            <person name="Teshima H."/>
            <person name="Detter J.C."/>
            <person name="Han C."/>
            <person name="Tapia R."/>
            <person name="Land M."/>
            <person name="Hauser L."/>
            <person name="Kyrpides N."/>
            <person name="Ivanova N."/>
            <person name="Pagani I."/>
            <person name="Kruse T."/>
            <person name="de Vos W.M."/>
            <person name="Smidt H."/>
            <person name="Woyke T."/>
        </authorList>
    </citation>
    <scope>NUCLEOTIDE SEQUENCE [LARGE SCALE GENOMIC DNA]</scope>
    <source>
        <strain evidence="2">ATCC 51507 / DSM 9161 / JW/IU-DC1</strain>
    </source>
</reference>
<proteinExistence type="predicted"/>
<dbReference type="SUPFAM" id="SSF52218">
    <property type="entry name" value="Flavoproteins"/>
    <property type="match status" value="1"/>
</dbReference>
<evidence type="ECO:0000313" key="1">
    <source>
        <dbReference type="EMBL" id="AFM00139.1"/>
    </source>
</evidence>
<dbReference type="eggNOG" id="COG0431">
    <property type="taxonomic scope" value="Bacteria"/>
</dbReference>
<evidence type="ECO:0000313" key="2">
    <source>
        <dbReference type="Proteomes" id="UP000006053"/>
    </source>
</evidence>
<dbReference type="Proteomes" id="UP000006053">
    <property type="component" value="Chromosome"/>
</dbReference>
<dbReference type="EMBL" id="CP003348">
    <property type="protein sequence ID" value="AFM00139.1"/>
    <property type="molecule type" value="Genomic_DNA"/>
</dbReference>
<accession>I4A854</accession>
<protein>
    <submittedName>
        <fullName evidence="1">Uncharacterized protein</fullName>
    </submittedName>
</protein>
<dbReference type="InterPro" id="IPR029039">
    <property type="entry name" value="Flavoprotein-like_sf"/>
</dbReference>
<dbReference type="OrthoDB" id="1026745at2"/>
<organism evidence="1 2">
    <name type="scientific">Desulfitobacterium dehalogenans (strain ATCC 51507 / DSM 9161 / JW/IU-DC1)</name>
    <dbReference type="NCBI Taxonomy" id="756499"/>
    <lineage>
        <taxon>Bacteria</taxon>
        <taxon>Bacillati</taxon>
        <taxon>Bacillota</taxon>
        <taxon>Clostridia</taxon>
        <taxon>Eubacteriales</taxon>
        <taxon>Desulfitobacteriaceae</taxon>
        <taxon>Desulfitobacterium</taxon>
    </lineage>
</organism>